<organism evidence="6 7">
    <name type="scientific">Panicum miliaceum</name>
    <name type="common">Proso millet</name>
    <name type="synonym">Broomcorn millet</name>
    <dbReference type="NCBI Taxonomy" id="4540"/>
    <lineage>
        <taxon>Eukaryota</taxon>
        <taxon>Viridiplantae</taxon>
        <taxon>Streptophyta</taxon>
        <taxon>Embryophyta</taxon>
        <taxon>Tracheophyta</taxon>
        <taxon>Spermatophyta</taxon>
        <taxon>Magnoliopsida</taxon>
        <taxon>Liliopsida</taxon>
        <taxon>Poales</taxon>
        <taxon>Poaceae</taxon>
        <taxon>PACMAD clade</taxon>
        <taxon>Panicoideae</taxon>
        <taxon>Panicodae</taxon>
        <taxon>Paniceae</taxon>
        <taxon>Panicinae</taxon>
        <taxon>Panicum</taxon>
        <taxon>Panicum sect. Panicum</taxon>
    </lineage>
</organism>
<protein>
    <submittedName>
        <fullName evidence="6">RNA methyltransferase pc1998-like</fullName>
    </submittedName>
</protein>
<dbReference type="Proteomes" id="UP000275267">
    <property type="component" value="Unassembled WGS sequence"/>
</dbReference>
<keyword evidence="1 4" id="KW-0489">Methyltransferase</keyword>
<dbReference type="Gene3D" id="3.40.50.150">
    <property type="entry name" value="Vaccinia Virus protein VP39"/>
    <property type="match status" value="1"/>
</dbReference>
<comment type="similarity">
    <text evidence="4">Belongs to the class I-like SAM-binding methyltransferase superfamily. RNA M5U methyltransferase family.</text>
</comment>
<comment type="caution">
    <text evidence="4">Lacks conserved residue(s) required for the propagation of feature annotation.</text>
</comment>
<feature type="binding site" evidence="4">
    <location>
        <position position="466"/>
    </location>
    <ligand>
        <name>S-adenosyl-L-methionine</name>
        <dbReference type="ChEBI" id="CHEBI:59789"/>
    </ligand>
</feature>
<dbReference type="PANTHER" id="PTHR47548:SF1">
    <property type="entry name" value="S-ADENOSYL-L-METHIONINE-DEPENDENT METHYLTRANSFERASES SUPERFAMILY PROTEIN"/>
    <property type="match status" value="1"/>
</dbReference>
<feature type="active site" description="Nucleophile" evidence="4">
    <location>
        <position position="539"/>
    </location>
</feature>
<gene>
    <name evidence="6" type="ORF">C2845_PM07G32820</name>
</gene>
<proteinExistence type="inferred from homology"/>
<dbReference type="GO" id="GO:0032259">
    <property type="term" value="P:methylation"/>
    <property type="evidence" value="ECO:0007669"/>
    <property type="project" value="UniProtKB-KW"/>
</dbReference>
<dbReference type="SUPFAM" id="SSF53335">
    <property type="entry name" value="S-adenosyl-L-methionine-dependent methyltransferases"/>
    <property type="match status" value="1"/>
</dbReference>
<keyword evidence="3 4" id="KW-0949">S-adenosyl-L-methionine</keyword>
<dbReference type="PANTHER" id="PTHR47548">
    <property type="entry name" value="BNAA06G32370D PROTEIN"/>
    <property type="match status" value="1"/>
</dbReference>
<evidence type="ECO:0000256" key="3">
    <source>
        <dbReference type="ARBA" id="ARBA00022691"/>
    </source>
</evidence>
<accession>A0A3L6SJX5</accession>
<dbReference type="GO" id="GO:0006396">
    <property type="term" value="P:RNA processing"/>
    <property type="evidence" value="ECO:0007669"/>
    <property type="project" value="InterPro"/>
</dbReference>
<reference evidence="7" key="1">
    <citation type="journal article" date="2019" name="Nat. Commun.">
        <title>The genome of broomcorn millet.</title>
        <authorList>
            <person name="Zou C."/>
            <person name="Miki D."/>
            <person name="Li D."/>
            <person name="Tang Q."/>
            <person name="Xiao L."/>
            <person name="Rajput S."/>
            <person name="Deng P."/>
            <person name="Jia W."/>
            <person name="Huang R."/>
            <person name="Zhang M."/>
            <person name="Sun Y."/>
            <person name="Hu J."/>
            <person name="Fu X."/>
            <person name="Schnable P.S."/>
            <person name="Li F."/>
            <person name="Zhang H."/>
            <person name="Feng B."/>
            <person name="Zhu X."/>
            <person name="Liu R."/>
            <person name="Schnable J.C."/>
            <person name="Zhu J.-K."/>
            <person name="Zhang H."/>
        </authorList>
    </citation>
    <scope>NUCLEOTIDE SEQUENCE [LARGE SCALE GENOMIC DNA]</scope>
</reference>
<sequence length="600" mass="66288">MGSCASVDKKDPGFPKKQFLASATKAKAANGKGGGVAPFGDGFGDLNSMTEAEQQRGGFDPKSPDSGSKDEMFFESRAWLDSDCEDDFYSVNGDFTPSRGSTPNYQPRMQTVMTNIFQSDNSDKSKSSEPSPTGRKKLAELLQEAMQNGDEESTDVSKFEKQQLKSVAADGKPVSESTSSSACSTEPTPTVVTKSRREKAWCSGCTHEVDLDKPPVLQEVANFFKGHGVGDFTFSRGRLSQWRCRAKLAVRGTPENLLIDLYQEGTHVVTDIPECRGISELNIQPYDEDAGTGELRYVQMAVTTYNTSIPVDKRYEQGRVQVSLVWNSRDERSQNAEKLALLIEFLWRNGGPKGSVHLIHSIWANFQTSTSNSFNSLLHKLNKYVPRGSTVVDLYSGAGVIGLSVAASRKCRSVKCVEINKQSKMSFEKSASRLPANLGCTITWHNTDASVEPVHWLEGSSVVIVDPPRKGLHPSVITALQKVALSERKAYKAKSSLAKVKDEKRPWILRAREAAVHVDNTMTEESSETWPETLVYISCGWESFKKDCKSLISSKAWQLENAHAFNFFPGTDSIEILAIFKRESEAGQKKKKKAKKKKAK</sequence>
<name>A0A3L6SJX5_PANMI</name>
<keyword evidence="2 4" id="KW-0808">Transferase</keyword>
<feature type="compositionally biased region" description="Gly residues" evidence="5">
    <location>
        <begin position="31"/>
        <end position="43"/>
    </location>
</feature>
<evidence type="ECO:0000256" key="4">
    <source>
        <dbReference type="PROSITE-ProRule" id="PRU01024"/>
    </source>
</evidence>
<feature type="compositionally biased region" description="Low complexity" evidence="5">
    <location>
        <begin position="175"/>
        <end position="190"/>
    </location>
</feature>
<dbReference type="InterPro" id="IPR029063">
    <property type="entry name" value="SAM-dependent_MTases_sf"/>
</dbReference>
<dbReference type="InterPro" id="IPR010280">
    <property type="entry name" value="U5_MeTrfase_fam"/>
</dbReference>
<feature type="region of interest" description="Disordered" evidence="5">
    <location>
        <begin position="25"/>
        <end position="74"/>
    </location>
</feature>
<dbReference type="AlphaFoldDB" id="A0A3L6SJX5"/>
<dbReference type="Pfam" id="PF03602">
    <property type="entry name" value="Cons_hypoth95"/>
    <property type="match status" value="1"/>
</dbReference>
<comment type="caution">
    <text evidence="6">The sequence shown here is derived from an EMBL/GenBank/DDBJ whole genome shotgun (WGS) entry which is preliminary data.</text>
</comment>
<evidence type="ECO:0000256" key="2">
    <source>
        <dbReference type="ARBA" id="ARBA00022679"/>
    </source>
</evidence>
<evidence type="ECO:0000256" key="1">
    <source>
        <dbReference type="ARBA" id="ARBA00022603"/>
    </source>
</evidence>
<evidence type="ECO:0000256" key="5">
    <source>
        <dbReference type="SAM" id="MobiDB-lite"/>
    </source>
</evidence>
<feature type="binding site" evidence="4">
    <location>
        <position position="395"/>
    </location>
    <ligand>
        <name>S-adenosyl-L-methionine</name>
        <dbReference type="ChEBI" id="CHEBI:59789"/>
    </ligand>
</feature>
<feature type="region of interest" description="Disordered" evidence="5">
    <location>
        <begin position="166"/>
        <end position="190"/>
    </location>
</feature>
<evidence type="ECO:0000313" key="7">
    <source>
        <dbReference type="Proteomes" id="UP000275267"/>
    </source>
</evidence>
<dbReference type="OrthoDB" id="1925325at2759"/>
<evidence type="ECO:0000313" key="6">
    <source>
        <dbReference type="EMBL" id="RLN22929.1"/>
    </source>
</evidence>
<feature type="binding site" evidence="4">
    <location>
        <position position="418"/>
    </location>
    <ligand>
        <name>S-adenosyl-L-methionine</name>
        <dbReference type="ChEBI" id="CHEBI:59789"/>
    </ligand>
</feature>
<dbReference type="GO" id="GO:0008173">
    <property type="term" value="F:RNA methyltransferase activity"/>
    <property type="evidence" value="ECO:0007669"/>
    <property type="project" value="InterPro"/>
</dbReference>
<dbReference type="PROSITE" id="PS51687">
    <property type="entry name" value="SAM_MT_RNA_M5U"/>
    <property type="match status" value="1"/>
</dbReference>
<dbReference type="STRING" id="4540.A0A3L6SJX5"/>
<dbReference type="EMBL" id="PQIB02000004">
    <property type="protein sequence ID" value="RLN22929.1"/>
    <property type="molecule type" value="Genomic_DNA"/>
</dbReference>
<dbReference type="InterPro" id="IPR053304">
    <property type="entry name" value="RNA_M5U_MTase"/>
</dbReference>
<keyword evidence="7" id="KW-1185">Reference proteome</keyword>